<comment type="similarity">
    <text evidence="7">Belongs to the FtsL family.</text>
</comment>
<dbReference type="GeneID" id="66885259"/>
<dbReference type="NCBIfam" id="TIGR02209">
    <property type="entry name" value="ftsL_broad"/>
    <property type="match status" value="1"/>
</dbReference>
<gene>
    <name evidence="7" type="primary">ftsL</name>
    <name evidence="10" type="ORF">SAG0164_06960</name>
</gene>
<name>A0AAD2WWH8_STRAG</name>
<evidence type="ECO:0000313" key="10">
    <source>
        <dbReference type="EMBL" id="EPU39815.1"/>
    </source>
</evidence>
<keyword evidence="6 7" id="KW-0131">Cell cycle</keyword>
<comment type="function">
    <text evidence="7">Essential cell division protein.</text>
</comment>
<evidence type="ECO:0000256" key="7">
    <source>
        <dbReference type="HAMAP-Rule" id="MF_00910"/>
    </source>
</evidence>
<dbReference type="InterPro" id="IPR011922">
    <property type="entry name" value="Cell_div_FtsL"/>
</dbReference>
<evidence type="ECO:0000256" key="9">
    <source>
        <dbReference type="SAM" id="Coils"/>
    </source>
</evidence>
<accession>A0AAD2WWH8</accession>
<dbReference type="RefSeq" id="WP_000180568.1">
    <property type="nucleotide sequence ID" value="NZ_ALSF01000054.1"/>
</dbReference>
<dbReference type="GO" id="GO:0032153">
    <property type="term" value="C:cell division site"/>
    <property type="evidence" value="ECO:0007669"/>
    <property type="project" value="UniProtKB-UniRule"/>
</dbReference>
<dbReference type="AlphaFoldDB" id="A0AAD2WWH8"/>
<comment type="caution">
    <text evidence="10">The sequence shown here is derived from an EMBL/GenBank/DDBJ whole genome shotgun (WGS) entry which is preliminary data.</text>
</comment>
<comment type="subcellular location">
    <subcellularLocation>
        <location evidence="7">Cell membrane</location>
        <topology evidence="7">Single-pass type II membrane protein</topology>
    </subcellularLocation>
    <text evidence="7">Localizes to the division septum where it forms a ring structure.</text>
</comment>
<keyword evidence="9" id="KW-0175">Coiled coil</keyword>
<evidence type="ECO:0000256" key="2">
    <source>
        <dbReference type="ARBA" id="ARBA00022618"/>
    </source>
</evidence>
<protein>
    <recommendedName>
        <fullName evidence="7 8">Cell division protein FtsL</fullName>
    </recommendedName>
</protein>
<evidence type="ECO:0000256" key="3">
    <source>
        <dbReference type="ARBA" id="ARBA00022692"/>
    </source>
</evidence>
<dbReference type="Proteomes" id="UP000015176">
    <property type="component" value="Unassembled WGS sequence"/>
</dbReference>
<evidence type="ECO:0000256" key="4">
    <source>
        <dbReference type="ARBA" id="ARBA00022989"/>
    </source>
</evidence>
<reference evidence="10 11" key="1">
    <citation type="submission" date="2012-07" db="EMBL/GenBank/DDBJ databases">
        <authorList>
            <person name="Moroni P."/>
            <person name="Richards V.P."/>
            <person name="Durkin S.A.S."/>
            <person name="Kim M."/>
            <person name="Pavinski Bitar P.D."/>
            <person name="Stanhope M.J."/>
            <person name="Town C.D."/>
            <person name="Zadoks R.N."/>
            <person name="Venter J.C."/>
        </authorList>
    </citation>
    <scope>NUCLEOTIDE SEQUENCE [LARGE SCALE GENOMIC DNA]</scope>
    <source>
        <strain evidence="10 11">MRI Z1-216</strain>
    </source>
</reference>
<sequence>MTNEKRTEAVTQTLQRHIKTFSRIEKAFYGAIVITAIIMAVGIIYLQSNSLQVKQEVNQLNSKINDKQTEFDNAKQEVNELSNRDRITKIAKDAGLTIQNDNIYRKVD</sequence>
<dbReference type="GO" id="GO:0043093">
    <property type="term" value="P:FtsZ-dependent cytokinesis"/>
    <property type="evidence" value="ECO:0007669"/>
    <property type="project" value="UniProtKB-UniRule"/>
</dbReference>
<evidence type="ECO:0000313" key="11">
    <source>
        <dbReference type="Proteomes" id="UP000015176"/>
    </source>
</evidence>
<feature type="transmembrane region" description="Helical" evidence="7">
    <location>
        <begin position="27"/>
        <end position="46"/>
    </location>
</feature>
<proteinExistence type="inferred from homology"/>
<dbReference type="EMBL" id="ALSF01000054">
    <property type="protein sequence ID" value="EPU39815.1"/>
    <property type="molecule type" value="Genomic_DNA"/>
</dbReference>
<keyword evidence="1 7" id="KW-1003">Cell membrane</keyword>
<evidence type="ECO:0000256" key="1">
    <source>
        <dbReference type="ARBA" id="ARBA00022475"/>
    </source>
</evidence>
<keyword evidence="3 7" id="KW-0812">Transmembrane</keyword>
<dbReference type="InterPro" id="IPR007060">
    <property type="entry name" value="FtsL/DivIC"/>
</dbReference>
<dbReference type="HAMAP" id="MF_00910">
    <property type="entry name" value="FtsL"/>
    <property type="match status" value="1"/>
</dbReference>
<dbReference type="GO" id="GO:0005886">
    <property type="term" value="C:plasma membrane"/>
    <property type="evidence" value="ECO:0007669"/>
    <property type="project" value="UniProtKB-SubCell"/>
</dbReference>
<evidence type="ECO:0000256" key="8">
    <source>
        <dbReference type="NCBIfam" id="TIGR02209"/>
    </source>
</evidence>
<organism evidence="10 11">
    <name type="scientific">Streptococcus agalactiae MRI Z1-216</name>
    <dbReference type="NCBI Taxonomy" id="1154879"/>
    <lineage>
        <taxon>Bacteria</taxon>
        <taxon>Bacillati</taxon>
        <taxon>Bacillota</taxon>
        <taxon>Bacilli</taxon>
        <taxon>Lactobacillales</taxon>
        <taxon>Streptococcaceae</taxon>
        <taxon>Streptococcus</taxon>
    </lineage>
</organism>
<keyword evidence="2 7" id="KW-0132">Cell division</keyword>
<evidence type="ECO:0000256" key="5">
    <source>
        <dbReference type="ARBA" id="ARBA00023136"/>
    </source>
</evidence>
<evidence type="ECO:0000256" key="6">
    <source>
        <dbReference type="ARBA" id="ARBA00023306"/>
    </source>
</evidence>
<feature type="coiled-coil region" evidence="9">
    <location>
        <begin position="50"/>
        <end position="84"/>
    </location>
</feature>
<dbReference type="Pfam" id="PF04977">
    <property type="entry name" value="DivIC"/>
    <property type="match status" value="1"/>
</dbReference>
<keyword evidence="5 7" id="KW-0472">Membrane</keyword>
<keyword evidence="4 7" id="KW-1133">Transmembrane helix</keyword>